<sequence length="149" mass="16601">MEHERIWSLVLNSTRARIVRGLGAHPEENAAELVLVSQHRKLKDIMADKPGRTSSPIGGRRAAMGYSSDPVRDDERKFADEVVAVLEAHRRAGDFQGLAIFSSPEMLGILRPKLVEPLITCIRLEVTKNLINESETDLKRIISDYLSAA</sequence>
<dbReference type="EMBL" id="MLJW01004512">
    <property type="protein sequence ID" value="OIQ69825.1"/>
    <property type="molecule type" value="Genomic_DNA"/>
</dbReference>
<dbReference type="AlphaFoldDB" id="A0A1J5PDW2"/>
<evidence type="ECO:0000313" key="2">
    <source>
        <dbReference type="EMBL" id="OIQ69825.1"/>
    </source>
</evidence>
<dbReference type="Pfam" id="PF10116">
    <property type="entry name" value="Host_attach"/>
    <property type="match status" value="1"/>
</dbReference>
<comment type="caution">
    <text evidence="2">The sequence shown here is derived from an EMBL/GenBank/DDBJ whole genome shotgun (WGS) entry which is preliminary data.</text>
</comment>
<organism evidence="2">
    <name type="scientific">mine drainage metagenome</name>
    <dbReference type="NCBI Taxonomy" id="410659"/>
    <lineage>
        <taxon>unclassified sequences</taxon>
        <taxon>metagenomes</taxon>
        <taxon>ecological metagenomes</taxon>
    </lineage>
</organism>
<gene>
    <name evidence="2" type="ORF">GALL_485680</name>
</gene>
<accession>A0A1J5PDW2</accession>
<feature type="region of interest" description="Disordered" evidence="1">
    <location>
        <begin position="48"/>
        <end position="72"/>
    </location>
</feature>
<name>A0A1J5PDW2_9ZZZZ</name>
<protein>
    <submittedName>
        <fullName evidence="2">Protein required for attachment to host cells</fullName>
    </submittedName>
</protein>
<reference evidence="2" key="1">
    <citation type="submission" date="2016-10" db="EMBL/GenBank/DDBJ databases">
        <title>Sequence of Gallionella enrichment culture.</title>
        <authorList>
            <person name="Poehlein A."/>
            <person name="Muehling M."/>
            <person name="Daniel R."/>
        </authorList>
    </citation>
    <scope>NUCLEOTIDE SEQUENCE</scope>
</reference>
<dbReference type="InterPro" id="IPR019291">
    <property type="entry name" value="Host_attachment_protein"/>
</dbReference>
<evidence type="ECO:0000256" key="1">
    <source>
        <dbReference type="SAM" id="MobiDB-lite"/>
    </source>
</evidence>
<proteinExistence type="predicted"/>